<dbReference type="RefSeq" id="WP_168151774.1">
    <property type="nucleotide sequence ID" value="NZ_JAAWVT010000003.1"/>
</dbReference>
<dbReference type="SUPFAM" id="SSF56112">
    <property type="entry name" value="Protein kinase-like (PK-like)"/>
    <property type="match status" value="1"/>
</dbReference>
<evidence type="ECO:0000313" key="3">
    <source>
        <dbReference type="Proteomes" id="UP000746595"/>
    </source>
</evidence>
<dbReference type="Proteomes" id="UP000746595">
    <property type="component" value="Unassembled WGS sequence"/>
</dbReference>
<sequence length="358" mass="38973">MTARTKRALTISHAIAGLDEAGILSLVDAAEQVGVGIGGTTKKASIEGAAVFVKQLPLTNIEEADPTSTANRIHLPFVSHYGIGSPSHGVGRELAAHHVTSTWVQEGAAEFFPLLMGWRVIDRKCDADLSEFEGDVPQRQWGSHWTLIQKKLAAMKNASKSVVLFLEYVPETLGAWVRRSRAAGTGETDFINVVTQIIEATDWMKAQGFQHFDVHPGNILVDEGRLLFTDFGLALYRGFELTAEEELSMLTHEGYDRDTALMHLFHWVLFELGYTSGQQRLALLQAAAVDPKTPALDPLLVALGDGADLMAQHAGAAVYITEMFGALLQDASATRYIGTPDRELQLKLPRGEAGISNL</sequence>
<reference evidence="2 3" key="1">
    <citation type="submission" date="2020-04" db="EMBL/GenBank/DDBJ databases">
        <title>Paeniglutamicibacter sp. ANT13_2, a novel actinomycete isolated from sediment in Antarctica.</title>
        <authorList>
            <person name="Sakdapetsiri C."/>
            <person name="Pinyakong O."/>
        </authorList>
    </citation>
    <scope>NUCLEOTIDE SEQUENCE [LARGE SCALE GENOMIC DNA]</scope>
    <source>
        <strain evidence="2 3">ANT13_2</strain>
    </source>
</reference>
<comment type="caution">
    <text evidence="2">The sequence shown here is derived from an EMBL/GenBank/DDBJ whole genome shotgun (WGS) entry which is preliminary data.</text>
</comment>
<keyword evidence="3" id="KW-1185">Reference proteome</keyword>
<name>A0ABX1G4T1_9MICC</name>
<organism evidence="2 3">
    <name type="scientific">Paeniglutamicibacter terrestris</name>
    <dbReference type="NCBI Taxonomy" id="2723403"/>
    <lineage>
        <taxon>Bacteria</taxon>
        <taxon>Bacillati</taxon>
        <taxon>Actinomycetota</taxon>
        <taxon>Actinomycetes</taxon>
        <taxon>Micrococcales</taxon>
        <taxon>Micrococcaceae</taxon>
        <taxon>Paeniglutamicibacter</taxon>
    </lineage>
</organism>
<dbReference type="EMBL" id="JAAWVT010000003">
    <property type="protein sequence ID" value="NKG20964.1"/>
    <property type="molecule type" value="Genomic_DNA"/>
</dbReference>
<gene>
    <name evidence="2" type="ORF">HED64_09645</name>
</gene>
<evidence type="ECO:0000259" key="1">
    <source>
        <dbReference type="PROSITE" id="PS50011"/>
    </source>
</evidence>
<dbReference type="Pfam" id="PF00069">
    <property type="entry name" value="Pkinase"/>
    <property type="match status" value="1"/>
</dbReference>
<dbReference type="PROSITE" id="PS50011">
    <property type="entry name" value="PROTEIN_KINASE_DOM"/>
    <property type="match status" value="1"/>
</dbReference>
<proteinExistence type="predicted"/>
<dbReference type="InterPro" id="IPR000719">
    <property type="entry name" value="Prot_kinase_dom"/>
</dbReference>
<evidence type="ECO:0000313" key="2">
    <source>
        <dbReference type="EMBL" id="NKG20964.1"/>
    </source>
</evidence>
<protein>
    <recommendedName>
        <fullName evidence="1">Protein kinase domain-containing protein</fullName>
    </recommendedName>
</protein>
<accession>A0ABX1G4T1</accession>
<dbReference type="Gene3D" id="1.10.510.10">
    <property type="entry name" value="Transferase(Phosphotransferase) domain 1"/>
    <property type="match status" value="1"/>
</dbReference>
<dbReference type="InterPro" id="IPR011009">
    <property type="entry name" value="Kinase-like_dom_sf"/>
</dbReference>
<feature type="domain" description="Protein kinase" evidence="1">
    <location>
        <begin position="27"/>
        <end position="358"/>
    </location>
</feature>